<sequence>MRIGFIGAGAITRAIVTGMIDFDVPFTRVALSPRNAEIAAKLAELDSRVEVCESNQAVLDTSDVVCLAVIPQIASEVLGELEFDARHHVISFIAGMSLEKIGQLVRRSSGVTRAVPLPAVATGKGSTAICPPDDIAKALFAPLGEAVEVAGEHQFDALSAVTATMASFFALLEEQAQWLVGQGVPYASARSFLSGYHVGLAHETTQGTQPFADMIGHASTPGGLNEQLHRELSERGTFAHYAEALDRIMRRVQGRG</sequence>
<dbReference type="AlphaFoldDB" id="A0A157ZJ71"/>
<dbReference type="InterPro" id="IPR000304">
    <property type="entry name" value="Pyrroline-COOH_reductase"/>
</dbReference>
<dbReference type="EMBL" id="FCOA02000002">
    <property type="protein sequence ID" value="SAK45553.1"/>
    <property type="molecule type" value="Genomic_DNA"/>
</dbReference>
<evidence type="ECO:0000256" key="2">
    <source>
        <dbReference type="PIRSR" id="PIRSR000193-1"/>
    </source>
</evidence>
<feature type="domain" description="Pyrroline-5-carboxylate reductase dimerisation" evidence="4">
    <location>
        <begin position="152"/>
        <end position="252"/>
    </location>
</feature>
<dbReference type="NCBIfam" id="NF005063">
    <property type="entry name" value="PRK06476.1"/>
    <property type="match status" value="1"/>
</dbReference>
<dbReference type="Gene3D" id="3.40.50.720">
    <property type="entry name" value="NAD(P)-binding Rossmann-like Domain"/>
    <property type="match status" value="1"/>
</dbReference>
<dbReference type="Pfam" id="PF03807">
    <property type="entry name" value="F420_oxidored"/>
    <property type="match status" value="1"/>
</dbReference>
<dbReference type="Pfam" id="PF14748">
    <property type="entry name" value="P5CR_dimer"/>
    <property type="match status" value="1"/>
</dbReference>
<protein>
    <submittedName>
        <fullName evidence="5">Pyrroline-5-carboxylate reductase</fullName>
        <ecNumber evidence="5">1.5.1.2</ecNumber>
    </submittedName>
</protein>
<feature type="domain" description="Pyrroline-5-carboxylate reductase catalytic N-terminal" evidence="3">
    <location>
        <begin position="2"/>
        <end position="95"/>
    </location>
</feature>
<dbReference type="SUPFAM" id="SSF48179">
    <property type="entry name" value="6-phosphogluconate dehydrogenase C-terminal domain-like"/>
    <property type="match status" value="1"/>
</dbReference>
<dbReference type="EC" id="1.5.1.2" evidence="5"/>
<dbReference type="PANTHER" id="PTHR11645">
    <property type="entry name" value="PYRROLINE-5-CARBOXYLATE REDUCTASE"/>
    <property type="match status" value="1"/>
</dbReference>
<dbReference type="PIRSF" id="PIRSF000193">
    <property type="entry name" value="Pyrrol-5-carb_rd"/>
    <property type="match status" value="1"/>
</dbReference>
<dbReference type="InterPro" id="IPR028939">
    <property type="entry name" value="P5C_Rdtase_cat_N"/>
</dbReference>
<feature type="binding site" evidence="2">
    <location>
        <position position="55"/>
    </location>
    <ligand>
        <name>NADPH</name>
        <dbReference type="ChEBI" id="CHEBI:57783"/>
    </ligand>
</feature>
<evidence type="ECO:0000259" key="3">
    <source>
        <dbReference type="Pfam" id="PF03807"/>
    </source>
</evidence>
<dbReference type="SUPFAM" id="SSF51735">
    <property type="entry name" value="NAD(P)-binding Rossmann-fold domains"/>
    <property type="match status" value="1"/>
</dbReference>
<proteinExistence type="inferred from homology"/>
<reference evidence="5" key="1">
    <citation type="submission" date="2016-01" db="EMBL/GenBank/DDBJ databases">
        <authorList>
            <person name="Peeters C."/>
        </authorList>
    </citation>
    <scope>NUCLEOTIDE SEQUENCE</scope>
    <source>
        <strain evidence="5">LMG 29322</strain>
    </source>
</reference>
<dbReference type="PANTHER" id="PTHR11645:SF13">
    <property type="entry name" value="PYRROLINE-5-CARBOXYLATE REDUCTASE CATALYTIC N-TERMINAL DOMAIN-CONTAINING PROTEIN"/>
    <property type="match status" value="1"/>
</dbReference>
<dbReference type="InterPro" id="IPR029036">
    <property type="entry name" value="P5CR_dimer"/>
</dbReference>
<dbReference type="GO" id="GO:0055129">
    <property type="term" value="P:L-proline biosynthetic process"/>
    <property type="evidence" value="ECO:0007669"/>
    <property type="project" value="TreeGrafter"/>
</dbReference>
<keyword evidence="5" id="KW-0560">Oxidoreductase</keyword>
<dbReference type="InterPro" id="IPR036291">
    <property type="entry name" value="NAD(P)-bd_dom_sf"/>
</dbReference>
<name>A0A157ZJ71_9BURK</name>
<dbReference type="STRING" id="1777140.AWB79_01003"/>
<evidence type="ECO:0000259" key="4">
    <source>
        <dbReference type="Pfam" id="PF14748"/>
    </source>
</evidence>
<evidence type="ECO:0000313" key="6">
    <source>
        <dbReference type="Proteomes" id="UP000054851"/>
    </source>
</evidence>
<organism evidence="5 6">
    <name type="scientific">Caballeronia hypogeia</name>
    <dbReference type="NCBI Taxonomy" id="1777140"/>
    <lineage>
        <taxon>Bacteria</taxon>
        <taxon>Pseudomonadati</taxon>
        <taxon>Pseudomonadota</taxon>
        <taxon>Betaproteobacteria</taxon>
        <taxon>Burkholderiales</taxon>
        <taxon>Burkholderiaceae</taxon>
        <taxon>Caballeronia</taxon>
    </lineage>
</organism>
<keyword evidence="2" id="KW-0521">NADP</keyword>
<accession>A0A157ZJ71</accession>
<dbReference type="Gene3D" id="1.10.3730.10">
    <property type="entry name" value="ProC C-terminal domain-like"/>
    <property type="match status" value="1"/>
</dbReference>
<feature type="binding site" evidence="2">
    <location>
        <begin position="68"/>
        <end position="71"/>
    </location>
    <ligand>
        <name>NADP(+)</name>
        <dbReference type="ChEBI" id="CHEBI:58349"/>
    </ligand>
</feature>
<dbReference type="Proteomes" id="UP000054851">
    <property type="component" value="Unassembled WGS sequence"/>
</dbReference>
<comment type="caution">
    <text evidence="5">The sequence shown here is derived from an EMBL/GenBank/DDBJ whole genome shotgun (WGS) entry which is preliminary data.</text>
</comment>
<dbReference type="InterPro" id="IPR008927">
    <property type="entry name" value="6-PGluconate_DH-like_C_sf"/>
</dbReference>
<evidence type="ECO:0000313" key="5">
    <source>
        <dbReference type="EMBL" id="SAK45553.1"/>
    </source>
</evidence>
<evidence type="ECO:0000256" key="1">
    <source>
        <dbReference type="ARBA" id="ARBA00005525"/>
    </source>
</evidence>
<comment type="similarity">
    <text evidence="1">Belongs to the pyrroline-5-carboxylate reductase family.</text>
</comment>
<keyword evidence="6" id="KW-1185">Reference proteome</keyword>
<dbReference type="RefSeq" id="WP_061166273.1">
    <property type="nucleotide sequence ID" value="NZ_FCOA02000002.1"/>
</dbReference>
<gene>
    <name evidence="5" type="primary">proC_1</name>
    <name evidence="5" type="ORF">AWB79_01003</name>
</gene>
<dbReference type="OrthoDB" id="4425838at2"/>
<dbReference type="GO" id="GO:0004735">
    <property type="term" value="F:pyrroline-5-carboxylate reductase activity"/>
    <property type="evidence" value="ECO:0007669"/>
    <property type="project" value="UniProtKB-EC"/>
</dbReference>